<feature type="domain" description="Acetyl-CoA hydrolase/transferase C-terminal" evidence="4">
    <location>
        <begin position="304"/>
        <end position="458"/>
    </location>
</feature>
<dbReference type="GO" id="GO:0006083">
    <property type="term" value="P:acetate metabolic process"/>
    <property type="evidence" value="ECO:0007669"/>
    <property type="project" value="InterPro"/>
</dbReference>
<name>A0A183FKV6_HELPZ</name>
<dbReference type="Pfam" id="PF13336">
    <property type="entry name" value="AcetylCoA_hyd_C"/>
    <property type="match status" value="1"/>
</dbReference>
<evidence type="ECO:0000313" key="7">
    <source>
        <dbReference type="WBParaSite" id="HPBE_0000781801-mRNA-1"/>
    </source>
</evidence>
<accession>A0A3P8BBD8</accession>
<keyword evidence="2" id="KW-0808">Transferase</keyword>
<dbReference type="WBParaSite" id="HPBE_0000781801-mRNA-1">
    <property type="protein sequence ID" value="HPBE_0000781801-mRNA-1"/>
    <property type="gene ID" value="HPBE_0000781801"/>
</dbReference>
<dbReference type="InterPro" id="IPR037171">
    <property type="entry name" value="NagB/RpiA_transferase-like"/>
</dbReference>
<dbReference type="AlphaFoldDB" id="A0A183FKV6"/>
<dbReference type="Pfam" id="PF02550">
    <property type="entry name" value="AcetylCoA_hydro"/>
    <property type="match status" value="1"/>
</dbReference>
<accession>A0A183FKV6</accession>
<evidence type="ECO:0000259" key="4">
    <source>
        <dbReference type="Pfam" id="PF13336"/>
    </source>
</evidence>
<dbReference type="InterPro" id="IPR026888">
    <property type="entry name" value="AcetylCoA_hyd_C"/>
</dbReference>
<dbReference type="EMBL" id="UZAH01025982">
    <property type="protein sequence ID" value="VDO73748.1"/>
    <property type="molecule type" value="Genomic_DNA"/>
</dbReference>
<dbReference type="SUPFAM" id="SSF100950">
    <property type="entry name" value="NagB/RpiA/CoA transferase-like"/>
    <property type="match status" value="2"/>
</dbReference>
<dbReference type="InterPro" id="IPR038460">
    <property type="entry name" value="AcetylCoA_hyd_C_sf"/>
</dbReference>
<evidence type="ECO:0000313" key="6">
    <source>
        <dbReference type="Proteomes" id="UP000050761"/>
    </source>
</evidence>
<keyword evidence="6" id="KW-1185">Reference proteome</keyword>
<reference evidence="5 6" key="1">
    <citation type="submission" date="2018-11" db="EMBL/GenBank/DDBJ databases">
        <authorList>
            <consortium name="Pathogen Informatics"/>
        </authorList>
    </citation>
    <scope>NUCLEOTIDE SEQUENCE [LARGE SCALE GENOMIC DNA]</scope>
</reference>
<evidence type="ECO:0000313" key="5">
    <source>
        <dbReference type="EMBL" id="VDO73748.1"/>
    </source>
</evidence>
<dbReference type="OrthoDB" id="10250396at2759"/>
<comment type="similarity">
    <text evidence="1">Belongs to the acetyl-CoA hydrolase/transferase family.</text>
</comment>
<dbReference type="InterPro" id="IPR003702">
    <property type="entry name" value="ActCoA_hydro_N"/>
</dbReference>
<proteinExistence type="inferred from homology"/>
<dbReference type="PANTHER" id="PTHR21432">
    <property type="entry name" value="ACETYL-COA HYDROLASE-RELATED"/>
    <property type="match status" value="1"/>
</dbReference>
<dbReference type="Proteomes" id="UP000050761">
    <property type="component" value="Unassembled WGS sequence"/>
</dbReference>
<evidence type="ECO:0000259" key="3">
    <source>
        <dbReference type="Pfam" id="PF02550"/>
    </source>
</evidence>
<evidence type="ECO:0000256" key="2">
    <source>
        <dbReference type="ARBA" id="ARBA00022679"/>
    </source>
</evidence>
<dbReference type="Gene3D" id="3.30.750.70">
    <property type="entry name" value="4-hydroxybutyrate coenzyme like domains"/>
    <property type="match status" value="1"/>
</dbReference>
<dbReference type="GO" id="GO:0005739">
    <property type="term" value="C:mitochondrion"/>
    <property type="evidence" value="ECO:0007669"/>
    <property type="project" value="TreeGrafter"/>
</dbReference>
<dbReference type="Gene3D" id="3.40.1080.10">
    <property type="entry name" value="Glutaconate Coenzyme A-transferase"/>
    <property type="match status" value="1"/>
</dbReference>
<dbReference type="InterPro" id="IPR046433">
    <property type="entry name" value="ActCoA_hydro"/>
</dbReference>
<evidence type="ECO:0000256" key="1">
    <source>
        <dbReference type="ARBA" id="ARBA00009632"/>
    </source>
</evidence>
<dbReference type="PANTHER" id="PTHR21432:SF20">
    <property type="entry name" value="ACETYL-COA HYDROLASE"/>
    <property type="match status" value="1"/>
</dbReference>
<sequence length="512" mass="55536">MLSRLSCRSISSSAVFRSSSVYPDKNEIAFPVDGKKPKVCSVQEAFGQIKSGDHIFVHGIAATPTPLLKGLCEHAKANDLKGITLHHLHLEGETPWTAPDVNKRIRSNSLFTGANLRKAVNEGIADFNSCFLHEVPLLFRKGVIKLNAAVLHVSPPDERGYCSLGTSVDTARAAATNADHIIAMTNKNMPRTFGDAIVHSSHFDVIVEENSFPLHERHIGKESPEEDKIGQIIAEHLVDNGATLQMGIGAVPDAALAALKNHKDLGIHTEMFSDGILDLIKCNAITNSKKAIHPGRAVVSFVYGSKKLYDFLDDNPLIEFGDVQWVNDPAIIRQNPKVTAINSAVEIDLTGQVVADSVGNRFLSGFGGQVDFIRGAAIGDDGLGKPIIALPSISKRGQSKIVPFITEGSGIVTSRAHVHYVVTEYGIAQLWGKNMRQRAYELIKIAHPTQRELLEKAAFKRLKVTHSAPSGDLPSKNPWSGEVSRRLCLSELTKPCNSSDLNPESRVATRGG</sequence>
<dbReference type="GO" id="GO:0008775">
    <property type="term" value="F:acetate CoA-transferase activity"/>
    <property type="evidence" value="ECO:0007669"/>
    <property type="project" value="InterPro"/>
</dbReference>
<gene>
    <name evidence="5" type="ORF">HPBE_LOCUS7820</name>
</gene>
<feature type="domain" description="Acetyl-CoA hydrolase/transferase N-terminal" evidence="3">
    <location>
        <begin position="40"/>
        <end position="213"/>
    </location>
</feature>
<reference evidence="7" key="2">
    <citation type="submission" date="2019-09" db="UniProtKB">
        <authorList>
            <consortium name="WormBaseParasite"/>
        </authorList>
    </citation>
    <scope>IDENTIFICATION</scope>
</reference>
<protein>
    <submittedName>
        <fullName evidence="7">Acetyl-CoA hydrolase</fullName>
    </submittedName>
</protein>
<organism evidence="6 7">
    <name type="scientific">Heligmosomoides polygyrus</name>
    <name type="common">Parasitic roundworm</name>
    <dbReference type="NCBI Taxonomy" id="6339"/>
    <lineage>
        <taxon>Eukaryota</taxon>
        <taxon>Metazoa</taxon>
        <taxon>Ecdysozoa</taxon>
        <taxon>Nematoda</taxon>
        <taxon>Chromadorea</taxon>
        <taxon>Rhabditida</taxon>
        <taxon>Rhabditina</taxon>
        <taxon>Rhabditomorpha</taxon>
        <taxon>Strongyloidea</taxon>
        <taxon>Heligmosomidae</taxon>
        <taxon>Heligmosomoides</taxon>
    </lineage>
</organism>
<dbReference type="Gene3D" id="3.40.1080.20">
    <property type="entry name" value="Acetyl-CoA hydrolase/transferase C-terminal domain"/>
    <property type="match status" value="1"/>
</dbReference>